<name>A0A226WQG3_CABSO</name>
<comment type="caution">
    <text evidence="1">The sequence shown here is derived from an EMBL/GenBank/DDBJ whole genome shotgun (WGS) entry which is preliminary data.</text>
</comment>
<dbReference type="Proteomes" id="UP000214720">
    <property type="component" value="Unassembled WGS sequence"/>
</dbReference>
<dbReference type="AlphaFoldDB" id="A0A226WQG3"/>
<protein>
    <submittedName>
        <fullName evidence="1">Uncharacterized protein</fullName>
    </submittedName>
</protein>
<reference evidence="2" key="1">
    <citation type="submission" date="2017-01" db="EMBL/GenBank/DDBJ databases">
        <title>Genome Analysis of Deinococcus marmoris KOPRI26562.</title>
        <authorList>
            <person name="Kim J.H."/>
            <person name="Oh H.-M."/>
        </authorList>
    </citation>
    <scope>NUCLEOTIDE SEQUENCE [LARGE SCALE GENOMIC DNA]</scope>
    <source>
        <strain evidence="2">PAMC 26633</strain>
    </source>
</reference>
<proteinExistence type="predicted"/>
<evidence type="ECO:0000313" key="2">
    <source>
        <dbReference type="Proteomes" id="UP000214720"/>
    </source>
</evidence>
<dbReference type="EMBL" id="MTHB01000257">
    <property type="protein sequence ID" value="OXC73049.1"/>
    <property type="molecule type" value="Genomic_DNA"/>
</dbReference>
<organism evidence="1 2">
    <name type="scientific">Caballeronia sordidicola</name>
    <name type="common">Burkholderia sordidicola</name>
    <dbReference type="NCBI Taxonomy" id="196367"/>
    <lineage>
        <taxon>Bacteria</taxon>
        <taxon>Pseudomonadati</taxon>
        <taxon>Pseudomonadota</taxon>
        <taxon>Betaproteobacteria</taxon>
        <taxon>Burkholderiales</taxon>
        <taxon>Burkholderiaceae</taxon>
        <taxon>Caballeronia</taxon>
    </lineage>
</organism>
<sequence length="164" mass="18430">MQDRRTICPDESERFQASSRRVAQPVMMPIAHRGTRVCRYKGVCQTTLPPMNCSGSKCLAAPRFRHQLSPRRRPRVFAWGPALVWIGVCWRLKAIRLGAGHGLARASKPPARWIARRRLLTKCRSNRYCLAVTHRGKGVSSQQVAAPRQTLSTGLSTKTGEYCC</sequence>
<accession>A0A226WQG3</accession>
<evidence type="ECO:0000313" key="1">
    <source>
        <dbReference type="EMBL" id="OXC73049.1"/>
    </source>
</evidence>
<gene>
    <name evidence="1" type="ORF">BSU04_38840</name>
</gene>